<keyword evidence="5" id="KW-1185">Reference proteome</keyword>
<dbReference type="InterPro" id="IPR013320">
    <property type="entry name" value="ConA-like_dom_sf"/>
</dbReference>
<keyword evidence="2" id="KW-1015">Disulfide bond</keyword>
<sequence length="279" mass="30333">MQKRYHTSGICLTTLMMISVLLTACYKKFDPSSYAPPVEIGGFTQTNQIAAGNLVAHWAFEGNLTDDVSKTTGVGSGTGFSAGIKGQGLRGADKSYALITPGNPLVQLQSFSAMLWINSPQNTKGVVGLLALNNNKNFWGNLEIFFENGGSKDTAVLKMHVTNDTKDAWLGVYYLRNVWDNWTHLGLTYNGADTFRVYVNGVAIATQAISGYGPVTFKNATRMVLGTMQFQTNPSLTTGGDAQSWASYLTGTLDEVRMYNRALTEKEINALVKLEGRGK</sequence>
<reference evidence="4 5" key="1">
    <citation type="submission" date="2022-10" db="EMBL/GenBank/DDBJ databases">
        <title>Chitinophaga nivalis PC15 sp. nov., isolated from Pyeongchang county, South Korea.</title>
        <authorList>
            <person name="Trinh H.N."/>
        </authorList>
    </citation>
    <scope>NUCLEOTIDE SEQUENCE [LARGE SCALE GENOMIC DNA]</scope>
    <source>
        <strain evidence="4 5">PC14</strain>
    </source>
</reference>
<dbReference type="EMBL" id="JAPDNS010000002">
    <property type="protein sequence ID" value="MCW3485439.1"/>
    <property type="molecule type" value="Genomic_DNA"/>
</dbReference>
<dbReference type="Gene3D" id="2.60.120.200">
    <property type="match status" value="1"/>
</dbReference>
<evidence type="ECO:0000259" key="3">
    <source>
        <dbReference type="SMART" id="SM00560"/>
    </source>
</evidence>
<dbReference type="PROSITE" id="PS51257">
    <property type="entry name" value="PROKAR_LIPOPROTEIN"/>
    <property type="match status" value="1"/>
</dbReference>
<organism evidence="4 5">
    <name type="scientific">Chitinophaga nivalis</name>
    <dbReference type="NCBI Taxonomy" id="2991709"/>
    <lineage>
        <taxon>Bacteria</taxon>
        <taxon>Pseudomonadati</taxon>
        <taxon>Bacteroidota</taxon>
        <taxon>Chitinophagia</taxon>
        <taxon>Chitinophagales</taxon>
        <taxon>Chitinophagaceae</taxon>
        <taxon>Chitinophaga</taxon>
    </lineage>
</organism>
<evidence type="ECO:0000256" key="2">
    <source>
        <dbReference type="ARBA" id="ARBA00023157"/>
    </source>
</evidence>
<dbReference type="InterPro" id="IPR006558">
    <property type="entry name" value="LamG-like"/>
</dbReference>
<dbReference type="Proteomes" id="UP001207742">
    <property type="component" value="Unassembled WGS sequence"/>
</dbReference>
<dbReference type="RefSeq" id="WP_264731878.1">
    <property type="nucleotide sequence ID" value="NZ_JAPDNR010000001.1"/>
</dbReference>
<gene>
    <name evidence="4" type="ORF">OL497_16130</name>
</gene>
<evidence type="ECO:0000313" key="4">
    <source>
        <dbReference type="EMBL" id="MCW3485439.1"/>
    </source>
</evidence>
<dbReference type="SUPFAM" id="SSF49899">
    <property type="entry name" value="Concanavalin A-like lectins/glucanases"/>
    <property type="match status" value="1"/>
</dbReference>
<name>A0ABT3INZ6_9BACT</name>
<proteinExistence type="predicted"/>
<protein>
    <submittedName>
        <fullName evidence="4">LamG domain-containing protein</fullName>
    </submittedName>
</protein>
<dbReference type="Pfam" id="PF13385">
    <property type="entry name" value="Laminin_G_3"/>
    <property type="match status" value="1"/>
</dbReference>
<comment type="caution">
    <text evidence="4">The sequence shown here is derived from an EMBL/GenBank/DDBJ whole genome shotgun (WGS) entry which is preliminary data.</text>
</comment>
<evidence type="ECO:0000313" key="5">
    <source>
        <dbReference type="Proteomes" id="UP001207742"/>
    </source>
</evidence>
<keyword evidence="1" id="KW-0732">Signal</keyword>
<evidence type="ECO:0000256" key="1">
    <source>
        <dbReference type="ARBA" id="ARBA00022729"/>
    </source>
</evidence>
<dbReference type="SMART" id="SM00560">
    <property type="entry name" value="LamGL"/>
    <property type="match status" value="1"/>
</dbReference>
<feature type="domain" description="LamG-like jellyroll fold" evidence="3">
    <location>
        <begin position="109"/>
        <end position="266"/>
    </location>
</feature>
<accession>A0ABT3INZ6</accession>